<accession>A0A4R7JTJ7</accession>
<dbReference type="Gene3D" id="3.30.70.1230">
    <property type="entry name" value="Nucleotide cyclase"/>
    <property type="match status" value="1"/>
</dbReference>
<dbReference type="AlphaFoldDB" id="A0A4R7JTJ7"/>
<reference evidence="3 4" key="1">
    <citation type="submission" date="2019-03" db="EMBL/GenBank/DDBJ databases">
        <title>Genomic Encyclopedia of Type Strains, Phase IV (KMG-IV): sequencing the most valuable type-strain genomes for metagenomic binning, comparative biology and taxonomic classification.</title>
        <authorList>
            <person name="Goeker M."/>
        </authorList>
    </citation>
    <scope>NUCLEOTIDE SEQUENCE [LARGE SCALE GENOMIC DNA]</scope>
    <source>
        <strain evidence="3 4">DSM 15505</strain>
    </source>
</reference>
<feature type="transmembrane region" description="Helical" evidence="1">
    <location>
        <begin position="55"/>
        <end position="73"/>
    </location>
</feature>
<dbReference type="Pfam" id="PF00211">
    <property type="entry name" value="Guanylate_cyc"/>
    <property type="match status" value="1"/>
</dbReference>
<keyword evidence="1" id="KW-0812">Transmembrane</keyword>
<keyword evidence="4" id="KW-1185">Reference proteome</keyword>
<dbReference type="Pfam" id="PF05230">
    <property type="entry name" value="MASE2"/>
    <property type="match status" value="1"/>
</dbReference>
<keyword evidence="1" id="KW-1133">Transmembrane helix</keyword>
<evidence type="ECO:0000313" key="3">
    <source>
        <dbReference type="EMBL" id="TDT41651.1"/>
    </source>
</evidence>
<organism evidence="3 4">
    <name type="scientific">Halospina denitrificans</name>
    <dbReference type="NCBI Taxonomy" id="332522"/>
    <lineage>
        <taxon>Bacteria</taxon>
        <taxon>Pseudomonadati</taxon>
        <taxon>Pseudomonadota</taxon>
        <taxon>Gammaproteobacteria</taxon>
        <taxon>Halospina</taxon>
    </lineage>
</organism>
<feature type="transmembrane region" description="Helical" evidence="1">
    <location>
        <begin position="135"/>
        <end position="153"/>
    </location>
</feature>
<protein>
    <submittedName>
        <fullName evidence="3">Class 3 adenylate cyclase</fullName>
    </submittedName>
</protein>
<evidence type="ECO:0000259" key="2">
    <source>
        <dbReference type="PROSITE" id="PS50125"/>
    </source>
</evidence>
<feature type="transmembrane region" description="Helical" evidence="1">
    <location>
        <begin position="29"/>
        <end position="49"/>
    </location>
</feature>
<dbReference type="SMART" id="SM00044">
    <property type="entry name" value="CYCc"/>
    <property type="match status" value="1"/>
</dbReference>
<feature type="transmembrane region" description="Helical" evidence="1">
    <location>
        <begin position="85"/>
        <end position="102"/>
    </location>
</feature>
<dbReference type="InterPro" id="IPR001054">
    <property type="entry name" value="A/G_cyclase"/>
</dbReference>
<name>A0A4R7JTJ7_9GAMM</name>
<dbReference type="Proteomes" id="UP000295830">
    <property type="component" value="Unassembled WGS sequence"/>
</dbReference>
<gene>
    <name evidence="3" type="ORF">DES49_1753</name>
</gene>
<feature type="transmembrane region" description="Helical" evidence="1">
    <location>
        <begin position="159"/>
        <end position="181"/>
    </location>
</feature>
<dbReference type="RefSeq" id="WP_424955226.1">
    <property type="nucleotide sequence ID" value="NZ_SOAX01000003.1"/>
</dbReference>
<feature type="domain" description="Guanylate cyclase" evidence="2">
    <location>
        <begin position="237"/>
        <end position="372"/>
    </location>
</feature>
<dbReference type="GO" id="GO:0035556">
    <property type="term" value="P:intracellular signal transduction"/>
    <property type="evidence" value="ECO:0007669"/>
    <property type="project" value="InterPro"/>
</dbReference>
<dbReference type="InterPro" id="IPR029787">
    <property type="entry name" value="Nucleotide_cyclase"/>
</dbReference>
<dbReference type="FunFam" id="3.30.70.1230:FF:000025">
    <property type="entry name" value="Adenylate cyclase 1"/>
    <property type="match status" value="1"/>
</dbReference>
<dbReference type="PROSITE" id="PS50125">
    <property type="entry name" value="GUANYLATE_CYCLASE_2"/>
    <property type="match status" value="1"/>
</dbReference>
<dbReference type="SUPFAM" id="SSF55073">
    <property type="entry name" value="Nucleotide cyclase"/>
    <property type="match status" value="1"/>
</dbReference>
<comment type="caution">
    <text evidence="3">The sequence shown here is derived from an EMBL/GenBank/DDBJ whole genome shotgun (WGS) entry which is preliminary data.</text>
</comment>
<dbReference type="PANTHER" id="PTHR43081:SF18">
    <property type="entry name" value="BLL7624 PROTEIN"/>
    <property type="match status" value="1"/>
</dbReference>
<dbReference type="GO" id="GO:0004016">
    <property type="term" value="F:adenylate cyclase activity"/>
    <property type="evidence" value="ECO:0007669"/>
    <property type="project" value="UniProtKB-ARBA"/>
</dbReference>
<dbReference type="InterPro" id="IPR050697">
    <property type="entry name" value="Adenylyl/Guanylyl_Cyclase_3/4"/>
</dbReference>
<evidence type="ECO:0000313" key="4">
    <source>
        <dbReference type="Proteomes" id="UP000295830"/>
    </source>
</evidence>
<dbReference type="PANTHER" id="PTHR43081">
    <property type="entry name" value="ADENYLATE CYCLASE, TERMINAL-DIFFERENTIATION SPECIFIC-RELATED"/>
    <property type="match status" value="1"/>
</dbReference>
<dbReference type="InterPro" id="IPR007894">
    <property type="entry name" value="MASE2"/>
</dbReference>
<sequence>MMNAPLMPSGITAMDRKQRPAAIPPMPDYHARVMGYMAGGAIIMTGVLIDHFPAHLIWLVPLALLWPHALYFLSRALLPKRTAVVRERILLLDGVIIGSLIVQLQFSLIPAIMLLLMVSFSCIIVGGLRAWAMNMVALALGIAGTVAVLGAEFQPEIPLTLAMVSAVATAVYVCIMAFYTYQQARALVLAKSQIQYQREQSIALSHKLAKYLSPQVWQSIFTGERDVRLETQRKKLAVFFSDIQGFTELSEEMEPEGLTDLLNTYFTEMSQIALKYGGTIDKFVGDSIMIFFGDPTSQGAKNDTIACVAMAIEMRKHMTVLRQKWKSQGIRTPLEIRMGISTGFCTVGNFGADNRMDYTIIGKEVNLASRLEELGDPGEILVSYETFSLIKDRIMCRDKGEITVKGFARPVPIYQVIDFRQDIGNSRSFIEHEGDGFAMYLDSEKVDANEREQIIQALDNAARHLRED</sequence>
<dbReference type="GO" id="GO:0006171">
    <property type="term" value="P:cAMP biosynthetic process"/>
    <property type="evidence" value="ECO:0007669"/>
    <property type="project" value="TreeGrafter"/>
</dbReference>
<keyword evidence="1" id="KW-0472">Membrane</keyword>
<evidence type="ECO:0000256" key="1">
    <source>
        <dbReference type="SAM" id="Phobius"/>
    </source>
</evidence>
<proteinExistence type="predicted"/>
<dbReference type="CDD" id="cd07302">
    <property type="entry name" value="CHD"/>
    <property type="match status" value="1"/>
</dbReference>
<dbReference type="EMBL" id="SOAX01000003">
    <property type="protein sequence ID" value="TDT41651.1"/>
    <property type="molecule type" value="Genomic_DNA"/>
</dbReference>